<keyword evidence="3" id="KW-1185">Reference proteome</keyword>
<dbReference type="EMBL" id="JTDN01000005">
    <property type="protein sequence ID" value="KHL24112.1"/>
    <property type="molecule type" value="Genomic_DNA"/>
</dbReference>
<gene>
    <name evidence="2" type="ORF">PK98_15630</name>
</gene>
<dbReference type="AlphaFoldDB" id="A0A0B2BWB1"/>
<sequence length="140" mass="15049">MSKVVVADAVWTNPPTRRDLQNRLERLPLSADAKVLMAQLLDTTVDVAGRIMEVGRRILSFVLEMMKRHPATALGAIVGLTVTMLVGSVPLLGVVLGPVVGPLLTAFMISQGALTDMRNSSLGQQIELFGTRLDAALTRD</sequence>
<proteinExistence type="predicted"/>
<dbReference type="Proteomes" id="UP000030988">
    <property type="component" value="Unassembled WGS sequence"/>
</dbReference>
<keyword evidence="1" id="KW-0812">Transmembrane</keyword>
<evidence type="ECO:0000313" key="3">
    <source>
        <dbReference type="Proteomes" id="UP000030988"/>
    </source>
</evidence>
<dbReference type="OrthoDB" id="7605448at2"/>
<keyword evidence="1" id="KW-0472">Membrane</keyword>
<name>A0A0B2BWB1_9SPHN</name>
<keyword evidence="1" id="KW-1133">Transmembrane helix</keyword>
<comment type="caution">
    <text evidence="2">The sequence shown here is derived from an EMBL/GenBank/DDBJ whole genome shotgun (WGS) entry which is preliminary data.</text>
</comment>
<protein>
    <submittedName>
        <fullName evidence="2">Uncharacterized protein</fullName>
    </submittedName>
</protein>
<dbReference type="RefSeq" id="WP_039098001.1">
    <property type="nucleotide sequence ID" value="NZ_JTDN01000005.1"/>
</dbReference>
<organism evidence="2 3">
    <name type="scientific">Croceibacterium mercuriale</name>
    <dbReference type="NCBI Taxonomy" id="1572751"/>
    <lineage>
        <taxon>Bacteria</taxon>
        <taxon>Pseudomonadati</taxon>
        <taxon>Pseudomonadota</taxon>
        <taxon>Alphaproteobacteria</taxon>
        <taxon>Sphingomonadales</taxon>
        <taxon>Erythrobacteraceae</taxon>
        <taxon>Croceibacterium</taxon>
    </lineage>
</organism>
<reference evidence="2 3" key="1">
    <citation type="submission" date="2014-11" db="EMBL/GenBank/DDBJ databases">
        <title>Draft genome sequence of Kirrobacter mercurialis.</title>
        <authorList>
            <person name="Coil D.A."/>
            <person name="Eisen J.A."/>
        </authorList>
    </citation>
    <scope>NUCLEOTIDE SEQUENCE [LARGE SCALE GENOMIC DNA]</scope>
    <source>
        <strain evidence="2 3">Coronado</strain>
    </source>
</reference>
<evidence type="ECO:0000256" key="1">
    <source>
        <dbReference type="SAM" id="Phobius"/>
    </source>
</evidence>
<feature type="transmembrane region" description="Helical" evidence="1">
    <location>
        <begin position="71"/>
        <end position="89"/>
    </location>
</feature>
<evidence type="ECO:0000313" key="2">
    <source>
        <dbReference type="EMBL" id="KHL24112.1"/>
    </source>
</evidence>
<accession>A0A0B2BWB1</accession>